<dbReference type="InterPro" id="IPR002698">
    <property type="entry name" value="FTHF_cligase"/>
</dbReference>
<dbReference type="SUPFAM" id="SSF100950">
    <property type="entry name" value="NagB/RpiA/CoA transferase-like"/>
    <property type="match status" value="1"/>
</dbReference>
<dbReference type="GO" id="GO:0030272">
    <property type="term" value="F:5-formyltetrahydrofolate cyclo-ligase activity"/>
    <property type="evidence" value="ECO:0007669"/>
    <property type="project" value="TreeGrafter"/>
</dbReference>
<accession>A0A381YVT3</accession>
<dbReference type="NCBIfam" id="TIGR02727">
    <property type="entry name" value="MTHFS_bact"/>
    <property type="match status" value="1"/>
</dbReference>
<feature type="compositionally biased region" description="Basic residues" evidence="4">
    <location>
        <begin position="8"/>
        <end position="20"/>
    </location>
</feature>
<evidence type="ECO:0008006" key="6">
    <source>
        <dbReference type="Google" id="ProtNLM"/>
    </source>
</evidence>
<dbReference type="PANTHER" id="PTHR23407:SF1">
    <property type="entry name" value="5-FORMYLTETRAHYDROFOLATE CYCLO-LIGASE"/>
    <property type="match status" value="1"/>
</dbReference>
<evidence type="ECO:0000256" key="4">
    <source>
        <dbReference type="SAM" id="MobiDB-lite"/>
    </source>
</evidence>
<keyword evidence="2" id="KW-0547">Nucleotide-binding</keyword>
<dbReference type="Pfam" id="PF01812">
    <property type="entry name" value="5-FTHF_cyc-lig"/>
    <property type="match status" value="1"/>
</dbReference>
<name>A0A381YVT3_9ZZZZ</name>
<evidence type="ECO:0000313" key="5">
    <source>
        <dbReference type="EMBL" id="SVA81060.1"/>
    </source>
</evidence>
<evidence type="ECO:0000256" key="1">
    <source>
        <dbReference type="ARBA" id="ARBA00010638"/>
    </source>
</evidence>
<dbReference type="InterPro" id="IPR024185">
    <property type="entry name" value="FTHF_cligase-like_sf"/>
</dbReference>
<dbReference type="InterPro" id="IPR037171">
    <property type="entry name" value="NagB/RpiA_transferase-like"/>
</dbReference>
<organism evidence="5">
    <name type="scientific">marine metagenome</name>
    <dbReference type="NCBI Taxonomy" id="408172"/>
    <lineage>
        <taxon>unclassified sequences</taxon>
        <taxon>metagenomes</taxon>
        <taxon>ecological metagenomes</taxon>
    </lineage>
</organism>
<sequence length="184" mass="21481">MKELRRQLRERRKSISNHSRKLKGKNILHQCQKYALFRNAKHVAIFTPNDGEVETENIINFLKNQGYSVYLPILAGEKLRFAKIGKYFRKNHFGINEPIHTSLLGAHKIDIILMPLVGFDKYKNRLGMGGGFYDKTLEFQKKRNNFRVPKLFGLAFDCQEVDKLEAKSWDIPVDGIITPTRYLR</sequence>
<proteinExistence type="inferred from homology"/>
<evidence type="ECO:0000256" key="2">
    <source>
        <dbReference type="ARBA" id="ARBA00022741"/>
    </source>
</evidence>
<dbReference type="GO" id="GO:0009396">
    <property type="term" value="P:folic acid-containing compound biosynthetic process"/>
    <property type="evidence" value="ECO:0007669"/>
    <property type="project" value="TreeGrafter"/>
</dbReference>
<feature type="region of interest" description="Disordered" evidence="4">
    <location>
        <begin position="1"/>
        <end position="20"/>
    </location>
</feature>
<comment type="similarity">
    <text evidence="1">Belongs to the 5-formyltetrahydrofolate cyclo-ligase family.</text>
</comment>
<gene>
    <name evidence="5" type="ORF">METZ01_LOCUS133914</name>
</gene>
<dbReference type="PANTHER" id="PTHR23407">
    <property type="entry name" value="ATPASE INHIBITOR/5-FORMYLTETRAHYDROFOLATE CYCLO-LIGASE"/>
    <property type="match status" value="1"/>
</dbReference>
<dbReference type="PIRSF" id="PIRSF006806">
    <property type="entry name" value="FTHF_cligase"/>
    <property type="match status" value="1"/>
</dbReference>
<protein>
    <recommendedName>
        <fullName evidence="6">5-formyltetrahydrofolate cyclo-ligase</fullName>
    </recommendedName>
</protein>
<dbReference type="GO" id="GO:0035999">
    <property type="term" value="P:tetrahydrofolate interconversion"/>
    <property type="evidence" value="ECO:0007669"/>
    <property type="project" value="TreeGrafter"/>
</dbReference>
<dbReference type="Gene3D" id="3.40.50.10420">
    <property type="entry name" value="NagB/RpiA/CoA transferase-like"/>
    <property type="match status" value="1"/>
</dbReference>
<dbReference type="GO" id="GO:0005524">
    <property type="term" value="F:ATP binding"/>
    <property type="evidence" value="ECO:0007669"/>
    <property type="project" value="UniProtKB-KW"/>
</dbReference>
<keyword evidence="3" id="KW-0067">ATP-binding</keyword>
<dbReference type="EMBL" id="UINC01019175">
    <property type="protein sequence ID" value="SVA81060.1"/>
    <property type="molecule type" value="Genomic_DNA"/>
</dbReference>
<dbReference type="AlphaFoldDB" id="A0A381YVT3"/>
<evidence type="ECO:0000256" key="3">
    <source>
        <dbReference type="ARBA" id="ARBA00022840"/>
    </source>
</evidence>
<reference evidence="5" key="1">
    <citation type="submission" date="2018-05" db="EMBL/GenBank/DDBJ databases">
        <authorList>
            <person name="Lanie J.A."/>
            <person name="Ng W.-L."/>
            <person name="Kazmierczak K.M."/>
            <person name="Andrzejewski T.M."/>
            <person name="Davidsen T.M."/>
            <person name="Wayne K.J."/>
            <person name="Tettelin H."/>
            <person name="Glass J.I."/>
            <person name="Rusch D."/>
            <person name="Podicherti R."/>
            <person name="Tsui H.-C.T."/>
            <person name="Winkler M.E."/>
        </authorList>
    </citation>
    <scope>NUCLEOTIDE SEQUENCE</scope>
</reference>